<gene>
    <name evidence="1" type="ORF">KEG57_26255</name>
</gene>
<evidence type="ECO:0000313" key="1">
    <source>
        <dbReference type="EMBL" id="MDC3984039.1"/>
    </source>
</evidence>
<dbReference type="RefSeq" id="WP_272424548.1">
    <property type="nucleotide sequence ID" value="NZ_JAGTJJ010000017.1"/>
</dbReference>
<dbReference type="EMBL" id="JAGTJJ010000017">
    <property type="protein sequence ID" value="MDC3984039.1"/>
    <property type="molecule type" value="Genomic_DNA"/>
</dbReference>
<evidence type="ECO:0000313" key="2">
    <source>
        <dbReference type="Proteomes" id="UP001151081"/>
    </source>
</evidence>
<organism evidence="1 2">
    <name type="scientific">Polyangium jinanense</name>
    <dbReference type="NCBI Taxonomy" id="2829994"/>
    <lineage>
        <taxon>Bacteria</taxon>
        <taxon>Pseudomonadati</taxon>
        <taxon>Myxococcota</taxon>
        <taxon>Polyangia</taxon>
        <taxon>Polyangiales</taxon>
        <taxon>Polyangiaceae</taxon>
        <taxon>Polyangium</taxon>
    </lineage>
</organism>
<keyword evidence="2" id="KW-1185">Reference proteome</keyword>
<reference evidence="1 2" key="1">
    <citation type="submission" date="2021-04" db="EMBL/GenBank/DDBJ databases">
        <title>Genome analysis of Polyangium sp.</title>
        <authorList>
            <person name="Li Y."/>
            <person name="Wang J."/>
        </authorList>
    </citation>
    <scope>NUCLEOTIDE SEQUENCE [LARGE SCALE GENOMIC DNA]</scope>
    <source>
        <strain evidence="1 2">SDU14</strain>
    </source>
</reference>
<comment type="caution">
    <text evidence="1">The sequence shown here is derived from an EMBL/GenBank/DDBJ whole genome shotgun (WGS) entry which is preliminary data.</text>
</comment>
<dbReference type="AlphaFoldDB" id="A0A9X3X4C9"/>
<protein>
    <submittedName>
        <fullName evidence="1">Uncharacterized protein</fullName>
    </submittedName>
</protein>
<name>A0A9X3X4C9_9BACT</name>
<dbReference type="Proteomes" id="UP001151081">
    <property type="component" value="Unassembled WGS sequence"/>
</dbReference>
<accession>A0A9X3X4C9</accession>
<proteinExistence type="predicted"/>
<sequence>MAFLWNKENIPQRGWVCIDVEDLEDTIHTCEMCGNENVRYVHWMHHPEHVPDLRVGCVCAEKMADGYEGVSRERRLKNRAARRAKWVKRYWPQRLISDRPIVVGMQLKTQGYKFCIVPVTGGWRGSITLPTGRVIQGRRTFNDLNTLKLILFDYVWPRRLGPTTHQ</sequence>